<organism evidence="1 2">
    <name type="scientific">Streptomyces seoulensis</name>
    <dbReference type="NCBI Taxonomy" id="73044"/>
    <lineage>
        <taxon>Bacteria</taxon>
        <taxon>Bacillati</taxon>
        <taxon>Actinomycetota</taxon>
        <taxon>Actinomycetes</taxon>
        <taxon>Kitasatosporales</taxon>
        <taxon>Streptomycetaceae</taxon>
        <taxon>Streptomyces</taxon>
    </lineage>
</organism>
<evidence type="ECO:0000313" key="2">
    <source>
        <dbReference type="Proteomes" id="UP000292547"/>
    </source>
</evidence>
<dbReference type="KEGG" id="sseo:D0Z67_00415"/>
<accession>A0A4P6TRZ2</accession>
<proteinExistence type="predicted"/>
<name>A0A4P6TRZ2_STRSO</name>
<keyword evidence="2" id="KW-1185">Reference proteome</keyword>
<reference evidence="1 2" key="1">
    <citation type="submission" date="2018-08" db="EMBL/GenBank/DDBJ databases">
        <title>The complete genome sequence of Streptomyces seoulensis, a pioneer strain for nickel superoxide dismutase discovery.</title>
        <authorList>
            <person name="Shin J."/>
            <person name="Lee J.-S."/>
            <person name="Lee E.-J."/>
            <person name="Youn H.-D."/>
        </authorList>
    </citation>
    <scope>NUCLEOTIDE SEQUENCE [LARGE SCALE GENOMIC DNA]</scope>
    <source>
        <strain evidence="1 2">KCTC 9819</strain>
    </source>
</reference>
<protein>
    <submittedName>
        <fullName evidence="1">Uncharacterized protein</fullName>
    </submittedName>
</protein>
<sequence length="67" mass="7293">MCLRWRRSRSGQGHTRMTEWRERACGVMSMTLASFPVRLGACPRHVRGTSARASRGFTGRAAGAGAA</sequence>
<gene>
    <name evidence="1" type="ORF">D0Z67_00415</name>
</gene>
<evidence type="ECO:0000313" key="1">
    <source>
        <dbReference type="EMBL" id="QBJ88941.1"/>
    </source>
</evidence>
<dbReference type="AlphaFoldDB" id="A0A4P6TRZ2"/>
<dbReference type="EMBL" id="CP032229">
    <property type="protein sequence ID" value="QBJ88941.1"/>
    <property type="molecule type" value="Genomic_DNA"/>
</dbReference>
<dbReference type="Proteomes" id="UP000292547">
    <property type="component" value="Chromosome"/>
</dbReference>